<keyword evidence="2" id="KW-1185">Reference proteome</keyword>
<dbReference type="AlphaFoldDB" id="A0A6L5XCG3"/>
<dbReference type="Proteomes" id="UP000483362">
    <property type="component" value="Unassembled WGS sequence"/>
</dbReference>
<reference evidence="1 2" key="1">
    <citation type="submission" date="2019-08" db="EMBL/GenBank/DDBJ databases">
        <title>In-depth cultivation of the pig gut microbiome towards novel bacterial diversity and tailored functional studies.</title>
        <authorList>
            <person name="Wylensek D."/>
            <person name="Hitch T.C.A."/>
            <person name="Clavel T."/>
        </authorList>
    </citation>
    <scope>NUCLEOTIDE SEQUENCE [LARGE SCALE GENOMIC DNA]</scope>
    <source>
        <strain evidence="1 2">Oil-RF-744-WCA-WT-10</strain>
    </source>
</reference>
<dbReference type="EMBL" id="VULT01000016">
    <property type="protein sequence ID" value="MSS18129.1"/>
    <property type="molecule type" value="Genomic_DNA"/>
</dbReference>
<evidence type="ECO:0000313" key="2">
    <source>
        <dbReference type="Proteomes" id="UP000483362"/>
    </source>
</evidence>
<dbReference type="RefSeq" id="WP_154327071.1">
    <property type="nucleotide sequence ID" value="NZ_CP045696.1"/>
</dbReference>
<sequence length="175" mass="20520">MTFEQQLHDDLHQHFLAQGLVDKQFPECPDVEQRWEAIAQSYAPDGIREFAQYPTASLGWMMYIGMAVARYWDDDWGIYAHIADLYTYMRDKRGYDNLDEYVRQDVLLLKGNDYDAIERLVADTAERTYAALRHQHIEPGTPEAFRAYVACLHQLYLMGMALELHHLGYHMTKLN</sequence>
<gene>
    <name evidence="1" type="ORF">FYJ29_10225</name>
</gene>
<proteinExistence type="predicted"/>
<accession>A0A6L5XCG3</accession>
<comment type="caution">
    <text evidence="1">The sequence shown here is derived from an EMBL/GenBank/DDBJ whole genome shotgun (WGS) entry which is preliminary data.</text>
</comment>
<organism evidence="1 2">
    <name type="scientific">Sodaliphilus pleomorphus</name>
    <dbReference type="NCBI Taxonomy" id="2606626"/>
    <lineage>
        <taxon>Bacteria</taxon>
        <taxon>Pseudomonadati</taxon>
        <taxon>Bacteroidota</taxon>
        <taxon>Bacteroidia</taxon>
        <taxon>Bacteroidales</taxon>
        <taxon>Muribaculaceae</taxon>
        <taxon>Sodaliphilus</taxon>
    </lineage>
</organism>
<evidence type="ECO:0000313" key="1">
    <source>
        <dbReference type="EMBL" id="MSS18129.1"/>
    </source>
</evidence>
<name>A0A6L5XCG3_9BACT</name>
<protein>
    <submittedName>
        <fullName evidence="1">Uncharacterized protein</fullName>
    </submittedName>
</protein>